<dbReference type="PROSITE" id="PS51898">
    <property type="entry name" value="TYR_RECOMBINASE"/>
    <property type="match status" value="1"/>
</dbReference>
<dbReference type="InterPro" id="IPR002104">
    <property type="entry name" value="Integrase_catalytic"/>
</dbReference>
<keyword evidence="7" id="KW-1185">Reference proteome</keyword>
<dbReference type="Gene3D" id="1.10.150.130">
    <property type="match status" value="1"/>
</dbReference>
<dbReference type="InterPro" id="IPR011010">
    <property type="entry name" value="DNA_brk_join_enz"/>
</dbReference>
<dbReference type="Pfam" id="PF00589">
    <property type="entry name" value="Phage_integrase"/>
    <property type="match status" value="1"/>
</dbReference>
<keyword evidence="4" id="KW-0233">DNA recombination</keyword>
<sequence length="389" mass="45453">MANIKEYKKKDGSKAYMFNFYIGIDPITGKKKRTTRRGFKSRKEAQIALAQLRLEVNEDGPGSVNELTFRDVYELWIKQHKLEVKPTTIKAIQSKFKRILPKFGHLKIANITNLYCQKVINEWATELKTFNDYKIQANLVFKYAMKYGLIQRNPMEYVTIPKLHSELFYDEDEEKGNFFTKDELQEFLKRAKEDMTFKNYTLFRLLAVTGLRKGEALALHWSDIDFTNRTVFVRKTLAQYDGIQALHQPKTINSRRIVEFNEPTLSTLQEWQNIQRKEYELLGIPYSAEQVPVFTRFDKDEGVMKYLRLASPNESLYSFFNKHTDLPRITVHGLRHTHASHLCEAGVPIKATQARLGHKDIQTTMNVYTHVSDVMNEKATATINNFLNF</sequence>
<keyword evidence="2" id="KW-0229">DNA integration</keyword>
<dbReference type="Pfam" id="PF14659">
    <property type="entry name" value="Phage_int_SAM_3"/>
    <property type="match status" value="1"/>
</dbReference>
<comment type="similarity">
    <text evidence="1">Belongs to the 'phage' integrase family.</text>
</comment>
<accession>A0ABW4HW72</accession>
<gene>
    <name evidence="6" type="ORF">ACFSBH_18335</name>
</gene>
<evidence type="ECO:0000313" key="6">
    <source>
        <dbReference type="EMBL" id="MFD1609580.1"/>
    </source>
</evidence>
<evidence type="ECO:0000313" key="7">
    <source>
        <dbReference type="Proteomes" id="UP001597221"/>
    </source>
</evidence>
<evidence type="ECO:0000256" key="3">
    <source>
        <dbReference type="ARBA" id="ARBA00023125"/>
    </source>
</evidence>
<dbReference type="Proteomes" id="UP001597221">
    <property type="component" value="Unassembled WGS sequence"/>
</dbReference>
<evidence type="ECO:0000256" key="4">
    <source>
        <dbReference type="ARBA" id="ARBA00023172"/>
    </source>
</evidence>
<dbReference type="EMBL" id="JBHUDE010000160">
    <property type="protein sequence ID" value="MFD1609580.1"/>
    <property type="molecule type" value="Genomic_DNA"/>
</dbReference>
<dbReference type="Pfam" id="PF14657">
    <property type="entry name" value="Arm-DNA-bind_4"/>
    <property type="match status" value="1"/>
</dbReference>
<reference evidence="7" key="1">
    <citation type="journal article" date="2019" name="Int. J. Syst. Evol. Microbiol.">
        <title>The Global Catalogue of Microorganisms (GCM) 10K type strain sequencing project: providing services to taxonomists for standard genome sequencing and annotation.</title>
        <authorList>
            <consortium name="The Broad Institute Genomics Platform"/>
            <consortium name="The Broad Institute Genome Sequencing Center for Infectious Disease"/>
            <person name="Wu L."/>
            <person name="Ma J."/>
        </authorList>
    </citation>
    <scope>NUCLEOTIDE SEQUENCE [LARGE SCALE GENOMIC DNA]</scope>
    <source>
        <strain evidence="7">CGMCC 1.12376</strain>
    </source>
</reference>
<dbReference type="CDD" id="cd01189">
    <property type="entry name" value="INT_ICEBs1_C_like"/>
    <property type="match status" value="1"/>
</dbReference>
<evidence type="ECO:0000256" key="2">
    <source>
        <dbReference type="ARBA" id="ARBA00022908"/>
    </source>
</evidence>
<proteinExistence type="inferred from homology"/>
<dbReference type="PANTHER" id="PTHR30349">
    <property type="entry name" value="PHAGE INTEGRASE-RELATED"/>
    <property type="match status" value="1"/>
</dbReference>
<dbReference type="InterPro" id="IPR010998">
    <property type="entry name" value="Integrase_recombinase_N"/>
</dbReference>
<evidence type="ECO:0000256" key="1">
    <source>
        <dbReference type="ARBA" id="ARBA00008857"/>
    </source>
</evidence>
<comment type="caution">
    <text evidence="6">The sequence shown here is derived from an EMBL/GenBank/DDBJ whole genome shotgun (WGS) entry which is preliminary data.</text>
</comment>
<dbReference type="InterPro" id="IPR013762">
    <property type="entry name" value="Integrase-like_cat_sf"/>
</dbReference>
<protein>
    <submittedName>
        <fullName evidence="6">Tyrosine-type recombinase/integrase</fullName>
    </submittedName>
</protein>
<dbReference type="InterPro" id="IPR028259">
    <property type="entry name" value="AP2-like_int_N"/>
</dbReference>
<dbReference type="PANTHER" id="PTHR30349:SF64">
    <property type="entry name" value="PROPHAGE INTEGRASE INTD-RELATED"/>
    <property type="match status" value="1"/>
</dbReference>
<organism evidence="6 7">
    <name type="scientific">Oceanobacillus luteolus</name>
    <dbReference type="NCBI Taxonomy" id="1274358"/>
    <lineage>
        <taxon>Bacteria</taxon>
        <taxon>Bacillati</taxon>
        <taxon>Bacillota</taxon>
        <taxon>Bacilli</taxon>
        <taxon>Bacillales</taxon>
        <taxon>Bacillaceae</taxon>
        <taxon>Oceanobacillus</taxon>
    </lineage>
</organism>
<dbReference type="InterPro" id="IPR004107">
    <property type="entry name" value="Integrase_SAM-like_N"/>
</dbReference>
<evidence type="ECO:0000259" key="5">
    <source>
        <dbReference type="PROSITE" id="PS51898"/>
    </source>
</evidence>
<name>A0ABW4HW72_9BACI</name>
<keyword evidence="3" id="KW-0238">DNA-binding</keyword>
<dbReference type="Gene3D" id="1.10.443.10">
    <property type="entry name" value="Intergrase catalytic core"/>
    <property type="match status" value="1"/>
</dbReference>
<dbReference type="RefSeq" id="WP_251514711.1">
    <property type="nucleotide sequence ID" value="NZ_JAMBON010000020.1"/>
</dbReference>
<dbReference type="SUPFAM" id="SSF56349">
    <property type="entry name" value="DNA breaking-rejoining enzymes"/>
    <property type="match status" value="1"/>
</dbReference>
<dbReference type="InterPro" id="IPR050090">
    <property type="entry name" value="Tyrosine_recombinase_XerCD"/>
</dbReference>
<feature type="domain" description="Tyr recombinase" evidence="5">
    <location>
        <begin position="174"/>
        <end position="381"/>
    </location>
</feature>